<protein>
    <recommendedName>
        <fullName evidence="8">Transcriptional repressor NrdR</fullName>
    </recommendedName>
</protein>
<dbReference type="Pfam" id="PF03477">
    <property type="entry name" value="ATP-cone"/>
    <property type="match status" value="1"/>
</dbReference>
<comment type="function">
    <text evidence="8">Negatively regulates transcription of bacterial ribonucleotide reductase nrd genes and operons by binding to NrdR-boxes.</text>
</comment>
<feature type="domain" description="ATP-cone" evidence="9">
    <location>
        <begin position="49"/>
        <end position="139"/>
    </location>
</feature>
<keyword evidence="5 8" id="KW-0805">Transcription regulation</keyword>
<keyword evidence="6 8" id="KW-0238">DNA-binding</keyword>
<organism evidence="10 11">
    <name type="scientific">Alkalicella caledoniensis</name>
    <dbReference type="NCBI Taxonomy" id="2731377"/>
    <lineage>
        <taxon>Bacteria</taxon>
        <taxon>Bacillati</taxon>
        <taxon>Bacillota</taxon>
        <taxon>Clostridia</taxon>
        <taxon>Eubacteriales</taxon>
        <taxon>Proteinivoracaceae</taxon>
        <taxon>Alkalicella</taxon>
    </lineage>
</organism>
<evidence type="ECO:0000256" key="3">
    <source>
        <dbReference type="ARBA" id="ARBA00022833"/>
    </source>
</evidence>
<dbReference type="GO" id="GO:0008270">
    <property type="term" value="F:zinc ion binding"/>
    <property type="evidence" value="ECO:0007669"/>
    <property type="project" value="UniProtKB-UniRule"/>
</dbReference>
<sequence length="147" mass="17340">MKCPFCINNESKVLDSRPNDDKNAIRRRRECLKCLRRFTTYEKVEEEPILVLKKSGKKELFDKNKIIRGLSRACEKRDITYVQIENLVEGIEKQMANKLIFEISTEELGDIVLDNLKELDEVAYVRFASVYKDFKDIEAFKRELSKL</sequence>
<keyword evidence="3 8" id="KW-0862">Zinc</keyword>
<dbReference type="RefSeq" id="WP_213169351.1">
    <property type="nucleotide sequence ID" value="NZ_CP058559.1"/>
</dbReference>
<dbReference type="PANTHER" id="PTHR30455">
    <property type="entry name" value="TRANSCRIPTIONAL REPRESSOR NRDR"/>
    <property type="match status" value="1"/>
</dbReference>
<evidence type="ECO:0000256" key="5">
    <source>
        <dbReference type="ARBA" id="ARBA00023015"/>
    </source>
</evidence>
<dbReference type="GO" id="GO:0045892">
    <property type="term" value="P:negative regulation of DNA-templated transcription"/>
    <property type="evidence" value="ECO:0007669"/>
    <property type="project" value="UniProtKB-UniRule"/>
</dbReference>
<evidence type="ECO:0000256" key="2">
    <source>
        <dbReference type="ARBA" id="ARBA00022741"/>
    </source>
</evidence>
<dbReference type="PANTHER" id="PTHR30455:SF2">
    <property type="entry name" value="TRANSCRIPTIONAL REPRESSOR NRDR"/>
    <property type="match status" value="1"/>
</dbReference>
<evidence type="ECO:0000313" key="10">
    <source>
        <dbReference type="EMBL" id="QNO16743.1"/>
    </source>
</evidence>
<evidence type="ECO:0000256" key="1">
    <source>
        <dbReference type="ARBA" id="ARBA00022491"/>
    </source>
</evidence>
<keyword evidence="8" id="KW-0863">Zinc-finger</keyword>
<evidence type="ECO:0000256" key="4">
    <source>
        <dbReference type="ARBA" id="ARBA00022840"/>
    </source>
</evidence>
<dbReference type="PROSITE" id="PS51161">
    <property type="entry name" value="ATP_CONE"/>
    <property type="match status" value="1"/>
</dbReference>
<keyword evidence="1 8" id="KW-0678">Repressor</keyword>
<evidence type="ECO:0000313" key="11">
    <source>
        <dbReference type="Proteomes" id="UP000516160"/>
    </source>
</evidence>
<dbReference type="InterPro" id="IPR055173">
    <property type="entry name" value="NrdR-like_N"/>
</dbReference>
<dbReference type="AlphaFoldDB" id="A0A7G9WDI1"/>
<keyword evidence="8" id="KW-0479">Metal-binding</keyword>
<accession>A0A7G9WDI1</accession>
<dbReference type="KEGG" id="acae:HYG86_16855"/>
<dbReference type="NCBIfam" id="TIGR00244">
    <property type="entry name" value="transcriptional regulator NrdR"/>
    <property type="match status" value="1"/>
</dbReference>
<evidence type="ECO:0000256" key="7">
    <source>
        <dbReference type="ARBA" id="ARBA00023163"/>
    </source>
</evidence>
<evidence type="ECO:0000256" key="6">
    <source>
        <dbReference type="ARBA" id="ARBA00023125"/>
    </source>
</evidence>
<evidence type="ECO:0000256" key="8">
    <source>
        <dbReference type="HAMAP-Rule" id="MF_00440"/>
    </source>
</evidence>
<keyword evidence="4 8" id="KW-0067">ATP-binding</keyword>
<feature type="zinc finger region" evidence="8">
    <location>
        <begin position="3"/>
        <end position="34"/>
    </location>
</feature>
<dbReference type="Proteomes" id="UP000516160">
    <property type="component" value="Chromosome"/>
</dbReference>
<keyword evidence="2 8" id="KW-0547">Nucleotide-binding</keyword>
<dbReference type="Pfam" id="PF22811">
    <property type="entry name" value="Zn_ribbon_NrdR"/>
    <property type="match status" value="1"/>
</dbReference>
<keyword evidence="7 8" id="KW-0804">Transcription</keyword>
<dbReference type="InterPro" id="IPR005144">
    <property type="entry name" value="ATP-cone_dom"/>
</dbReference>
<dbReference type="HAMAP" id="MF_00440">
    <property type="entry name" value="NrdR"/>
    <property type="match status" value="1"/>
</dbReference>
<evidence type="ECO:0000259" key="9">
    <source>
        <dbReference type="PROSITE" id="PS51161"/>
    </source>
</evidence>
<dbReference type="GO" id="GO:0005524">
    <property type="term" value="F:ATP binding"/>
    <property type="evidence" value="ECO:0007669"/>
    <property type="project" value="UniProtKB-UniRule"/>
</dbReference>
<reference evidence="10 11" key="1">
    <citation type="submission" date="2020-07" db="EMBL/GenBank/DDBJ databases">
        <title>Alkalicella. sp. LB2 genome.</title>
        <authorList>
            <person name="Postec A."/>
            <person name="Quemeneur M."/>
        </authorList>
    </citation>
    <scope>NUCLEOTIDE SEQUENCE [LARGE SCALE GENOMIC DNA]</scope>
    <source>
        <strain evidence="10 11">LB2</strain>
    </source>
</reference>
<comment type="similarity">
    <text evidence="8">Belongs to the NrdR family.</text>
</comment>
<proteinExistence type="inferred from homology"/>
<comment type="cofactor">
    <cofactor evidence="8">
        <name>Zn(2+)</name>
        <dbReference type="ChEBI" id="CHEBI:29105"/>
    </cofactor>
    <text evidence="8">Binds 1 zinc ion.</text>
</comment>
<name>A0A7G9WDI1_ALKCA</name>
<dbReference type="EMBL" id="CP058559">
    <property type="protein sequence ID" value="QNO16743.1"/>
    <property type="molecule type" value="Genomic_DNA"/>
</dbReference>
<gene>
    <name evidence="8 10" type="primary">nrdR</name>
    <name evidence="10" type="ORF">HYG86_16855</name>
</gene>
<dbReference type="InterPro" id="IPR003796">
    <property type="entry name" value="RNR_NrdR-like"/>
</dbReference>
<keyword evidence="11" id="KW-1185">Reference proteome</keyword>
<dbReference type="GO" id="GO:0003677">
    <property type="term" value="F:DNA binding"/>
    <property type="evidence" value="ECO:0007669"/>
    <property type="project" value="UniProtKB-KW"/>
</dbReference>